<accession>A0ABW2XKU5</accession>
<dbReference type="EMBL" id="JBHTGP010000006">
    <property type="protein sequence ID" value="MFD0685387.1"/>
    <property type="molecule type" value="Genomic_DNA"/>
</dbReference>
<dbReference type="RefSeq" id="WP_131759992.1">
    <property type="nucleotide sequence ID" value="NZ_CAACUY010000098.1"/>
</dbReference>
<name>A0ABW2XKU5_9ACTN</name>
<sequence length="137" mass="15263">MSDNGMPPGHEDPSLDLLRPYITRSAMALREAGVALEQSWLDPCGPRDATIRFVKDGQGHALVWDEETGWRLGGFVSGRPGERTRLRDVRYLGGELLLEPGEVARRVVSGETAPYEKFRGHDEDTETFDATMRATFS</sequence>
<feature type="domain" description="DUF6292" evidence="1">
    <location>
        <begin position="21"/>
        <end position="107"/>
    </location>
</feature>
<protein>
    <submittedName>
        <fullName evidence="2">DUF6292 family protein</fullName>
    </submittedName>
</protein>
<comment type="caution">
    <text evidence="2">The sequence shown here is derived from an EMBL/GenBank/DDBJ whole genome shotgun (WGS) entry which is preliminary data.</text>
</comment>
<evidence type="ECO:0000313" key="2">
    <source>
        <dbReference type="EMBL" id="MFD0685387.1"/>
    </source>
</evidence>
<dbReference type="Pfam" id="PF19809">
    <property type="entry name" value="DUF6292"/>
    <property type="match status" value="1"/>
</dbReference>
<gene>
    <name evidence="2" type="ORF">ACFQZM_12830</name>
</gene>
<reference evidence="3" key="1">
    <citation type="journal article" date="2019" name="Int. J. Syst. Evol. Microbiol.">
        <title>The Global Catalogue of Microorganisms (GCM) 10K type strain sequencing project: providing services to taxonomists for standard genome sequencing and annotation.</title>
        <authorList>
            <consortium name="The Broad Institute Genomics Platform"/>
            <consortium name="The Broad Institute Genome Sequencing Center for Infectious Disease"/>
            <person name="Wu L."/>
            <person name="Ma J."/>
        </authorList>
    </citation>
    <scope>NUCLEOTIDE SEQUENCE [LARGE SCALE GENOMIC DNA]</scope>
    <source>
        <strain evidence="3">JCM 9371</strain>
    </source>
</reference>
<dbReference type="Proteomes" id="UP001597063">
    <property type="component" value="Unassembled WGS sequence"/>
</dbReference>
<dbReference type="InterPro" id="IPR046259">
    <property type="entry name" value="DUF6292"/>
</dbReference>
<proteinExistence type="predicted"/>
<organism evidence="2 3">
    <name type="scientific">Actinomadura fibrosa</name>
    <dbReference type="NCBI Taxonomy" id="111802"/>
    <lineage>
        <taxon>Bacteria</taxon>
        <taxon>Bacillati</taxon>
        <taxon>Actinomycetota</taxon>
        <taxon>Actinomycetes</taxon>
        <taxon>Streptosporangiales</taxon>
        <taxon>Thermomonosporaceae</taxon>
        <taxon>Actinomadura</taxon>
    </lineage>
</organism>
<evidence type="ECO:0000259" key="1">
    <source>
        <dbReference type="Pfam" id="PF19809"/>
    </source>
</evidence>
<keyword evidence="3" id="KW-1185">Reference proteome</keyword>
<evidence type="ECO:0000313" key="3">
    <source>
        <dbReference type="Proteomes" id="UP001597063"/>
    </source>
</evidence>